<sequence length="93" mass="10690">MMVKLIRFLSSLLALARLLSRAQLTWAGPYLTVDYEGVIIRVGQGELSIDTSNHMLINCNHKEDSRPDVSSVQDRRYGEKHMPQDTRRALLHR</sequence>
<organism evidence="2 3">
    <name type="scientific">Microcystis phage MaMV-DC</name>
    <dbReference type="NCBI Taxonomy" id="1357715"/>
    <lineage>
        <taxon>Viruses</taxon>
        <taxon>Duplodnaviria</taxon>
        <taxon>Heunggongvirae</taxon>
        <taxon>Uroviricota</taxon>
        <taxon>Caudoviricetes</taxon>
        <taxon>Fukuivirus</taxon>
        <taxon>Fukuivirus MVDC</taxon>
    </lineage>
</organism>
<keyword evidence="3" id="KW-1185">Reference proteome</keyword>
<dbReference type="Proteomes" id="UP000028567">
    <property type="component" value="Segment"/>
</dbReference>
<reference evidence="2 3" key="1">
    <citation type="submission" date="2013-07" db="EMBL/GenBank/DDBJ databases">
        <title>Sequencing and analysis of the complete genome of Microcystis aeruginosa phage MaMV-DC.</title>
        <authorList>
            <person name="Ou T."/>
            <person name="Li S.H."/>
            <person name="Zhang Q.Y."/>
        </authorList>
    </citation>
    <scope>NUCLEOTIDE SEQUENCE [LARGE SCALE GENOMIC DNA]</scope>
</reference>
<feature type="region of interest" description="Disordered" evidence="1">
    <location>
        <begin position="60"/>
        <end position="93"/>
    </location>
</feature>
<evidence type="ECO:0000313" key="2">
    <source>
        <dbReference type="EMBL" id="AGR48641.1"/>
    </source>
</evidence>
<proteinExistence type="predicted"/>
<dbReference type="RefSeq" id="YP_009217760.1">
    <property type="nucleotide sequence ID" value="NC_029002.1"/>
</dbReference>
<dbReference type="KEGG" id="vg:26643254"/>
<accession>A0A075BS12</accession>
<evidence type="ECO:0000313" key="3">
    <source>
        <dbReference type="Proteomes" id="UP000028567"/>
    </source>
</evidence>
<name>A0A075BS12_9CAUD</name>
<protein>
    <submittedName>
        <fullName evidence="2">Uncharacterized protein</fullName>
    </submittedName>
</protein>
<evidence type="ECO:0000256" key="1">
    <source>
        <dbReference type="SAM" id="MobiDB-lite"/>
    </source>
</evidence>
<dbReference type="GeneID" id="26643254"/>
<gene>
    <name evidence="2" type="ORF">MaMVDC_76</name>
</gene>
<dbReference type="EMBL" id="KF356199">
    <property type="protein sequence ID" value="AGR48641.1"/>
    <property type="molecule type" value="Genomic_DNA"/>
</dbReference>